<dbReference type="InterPro" id="IPR015914">
    <property type="entry name" value="PAPs_N"/>
</dbReference>
<keyword evidence="1" id="KW-0472">Membrane</keyword>
<dbReference type="InterPro" id="IPR044016">
    <property type="entry name" value="Big_13"/>
</dbReference>
<accession>A0A1G1V742</accession>
<dbReference type="CDD" id="cd00063">
    <property type="entry name" value="FN3"/>
    <property type="match status" value="1"/>
</dbReference>
<organism evidence="3 4">
    <name type="scientific">Candidatus Blackburnbacteria bacterium RIFCSPHIGHO2_02_FULL_44_20</name>
    <dbReference type="NCBI Taxonomy" id="1797516"/>
    <lineage>
        <taxon>Bacteria</taxon>
        <taxon>Candidatus Blackburniibacteriota</taxon>
    </lineage>
</organism>
<dbReference type="InterPro" id="IPR008963">
    <property type="entry name" value="Purple_acid_Pase-like_N"/>
</dbReference>
<dbReference type="EMBL" id="MHBZ01000021">
    <property type="protein sequence ID" value="OGY11230.1"/>
    <property type="molecule type" value="Genomic_DNA"/>
</dbReference>
<evidence type="ECO:0000313" key="4">
    <source>
        <dbReference type="Proteomes" id="UP000178319"/>
    </source>
</evidence>
<keyword evidence="1" id="KW-1133">Transmembrane helix</keyword>
<dbReference type="Pfam" id="PF19077">
    <property type="entry name" value="Big_13"/>
    <property type="match status" value="1"/>
</dbReference>
<evidence type="ECO:0000259" key="2">
    <source>
        <dbReference type="PROSITE" id="PS50853"/>
    </source>
</evidence>
<reference evidence="3 4" key="1">
    <citation type="journal article" date="2016" name="Nat. Commun.">
        <title>Thousands of microbial genomes shed light on interconnected biogeochemical processes in an aquifer system.</title>
        <authorList>
            <person name="Anantharaman K."/>
            <person name="Brown C.T."/>
            <person name="Hug L.A."/>
            <person name="Sharon I."/>
            <person name="Castelle C.J."/>
            <person name="Probst A.J."/>
            <person name="Thomas B.C."/>
            <person name="Singh A."/>
            <person name="Wilkins M.J."/>
            <person name="Karaoz U."/>
            <person name="Brodie E.L."/>
            <person name="Williams K.H."/>
            <person name="Hubbard S.S."/>
            <person name="Banfield J.F."/>
        </authorList>
    </citation>
    <scope>NUCLEOTIDE SEQUENCE [LARGE SCALE GENOMIC DNA]</scope>
</reference>
<dbReference type="Gene3D" id="2.60.40.10">
    <property type="entry name" value="Immunoglobulins"/>
    <property type="match status" value="2"/>
</dbReference>
<dbReference type="GO" id="GO:0046872">
    <property type="term" value="F:metal ion binding"/>
    <property type="evidence" value="ECO:0007669"/>
    <property type="project" value="InterPro"/>
</dbReference>
<gene>
    <name evidence="3" type="ORF">A3D26_04295</name>
</gene>
<sequence length="401" mass="41879">MNKRKVITILSTVLLLVALPVSVFLVGKQQNLFLKASPEEVPKEIKIANISDNSFSVSWITGKSVIGFLVYGKSEGLGFTASDDRDTASKVSRTTHHITVKNLEPGTRYFFKMGSGGSAYDNSGTSYVVTTAPTTNDPPPLADPAYGKVLGATGGSLADALVYLTLEGGTPLSTYTREAGNWLITLNNARTADLSRFIKYSGTGVRMSIYVQAADKGIAQASADTQNDSPVPNIKIGQNLAFAAVGVTPTVLPTPTGSLKASEFSLQEVEPATKSAVALEVLAPNKDEKLPSTRPTFSGTGKPGEVITITIHSAQVITAQVTAGSDGQWSYTPNQDLSPGQHSVTIAQGGSSDSQQFVVLGAKTTTASASSLPVSGAVSNLLYFVLVGVFLLVGGIVFALV</sequence>
<dbReference type="Pfam" id="PF16656">
    <property type="entry name" value="Pur_ac_phosph_N"/>
    <property type="match status" value="1"/>
</dbReference>
<dbReference type="GO" id="GO:0003993">
    <property type="term" value="F:acid phosphatase activity"/>
    <property type="evidence" value="ECO:0007669"/>
    <property type="project" value="InterPro"/>
</dbReference>
<proteinExistence type="predicted"/>
<dbReference type="InterPro" id="IPR013783">
    <property type="entry name" value="Ig-like_fold"/>
</dbReference>
<evidence type="ECO:0000256" key="1">
    <source>
        <dbReference type="SAM" id="Phobius"/>
    </source>
</evidence>
<dbReference type="STRING" id="1797516.A3D26_04295"/>
<keyword evidence="1" id="KW-0812">Transmembrane</keyword>
<comment type="caution">
    <text evidence="3">The sequence shown here is derived from an EMBL/GenBank/DDBJ whole genome shotgun (WGS) entry which is preliminary data.</text>
</comment>
<name>A0A1G1V742_9BACT</name>
<protein>
    <recommendedName>
        <fullName evidence="2">Fibronectin type-III domain-containing protein</fullName>
    </recommendedName>
</protein>
<dbReference type="AlphaFoldDB" id="A0A1G1V742"/>
<feature type="domain" description="Fibronectin type-III" evidence="2">
    <location>
        <begin position="41"/>
        <end position="137"/>
    </location>
</feature>
<feature type="transmembrane region" description="Helical" evidence="1">
    <location>
        <begin position="381"/>
        <end position="400"/>
    </location>
</feature>
<dbReference type="Proteomes" id="UP000178319">
    <property type="component" value="Unassembled WGS sequence"/>
</dbReference>
<evidence type="ECO:0000313" key="3">
    <source>
        <dbReference type="EMBL" id="OGY11230.1"/>
    </source>
</evidence>
<dbReference type="InterPro" id="IPR003961">
    <property type="entry name" value="FN3_dom"/>
</dbReference>
<dbReference type="SUPFAM" id="SSF49363">
    <property type="entry name" value="Purple acid phosphatase, N-terminal domain"/>
    <property type="match status" value="1"/>
</dbReference>
<dbReference type="PROSITE" id="PS50853">
    <property type="entry name" value="FN3"/>
    <property type="match status" value="1"/>
</dbReference>